<accession>A0A9B0TGT5</accession>
<proteinExistence type="predicted"/>
<feature type="region of interest" description="Disordered" evidence="1">
    <location>
        <begin position="497"/>
        <end position="517"/>
    </location>
</feature>
<reference evidence="4" key="1">
    <citation type="submission" date="2025-08" db="UniProtKB">
        <authorList>
            <consortium name="RefSeq"/>
        </authorList>
    </citation>
    <scope>IDENTIFICATION</scope>
    <source>
        <tissue evidence="4">Spleen</tissue>
    </source>
</reference>
<feature type="compositionally biased region" description="Basic and acidic residues" evidence="1">
    <location>
        <begin position="47"/>
        <end position="66"/>
    </location>
</feature>
<dbReference type="PANTHER" id="PTHR21585:SF0">
    <property type="entry name" value="ARMADILLO-LIKE HELICAL DOMAIN-CONTAINING PROTEIN 4"/>
    <property type="match status" value="1"/>
</dbReference>
<dbReference type="RefSeq" id="XP_006864668.1">
    <property type="nucleotide sequence ID" value="XM_006864606.1"/>
</dbReference>
<feature type="region of interest" description="Disordered" evidence="1">
    <location>
        <begin position="238"/>
        <end position="274"/>
    </location>
</feature>
<dbReference type="CTD" id="145407"/>
<protein>
    <submittedName>
        <fullName evidence="4">LOW QUALITY PROTEIN: uncharacterized protein C14orf37 homolog</fullName>
    </submittedName>
</protein>
<dbReference type="GeneID" id="102828422"/>
<evidence type="ECO:0000256" key="1">
    <source>
        <dbReference type="SAM" id="MobiDB-lite"/>
    </source>
</evidence>
<dbReference type="InterPro" id="IPR031524">
    <property type="entry name" value="ARMH4"/>
</dbReference>
<feature type="compositionally biased region" description="Low complexity" evidence="1">
    <location>
        <begin position="507"/>
        <end position="517"/>
    </location>
</feature>
<feature type="region of interest" description="Disordered" evidence="1">
    <location>
        <begin position="606"/>
        <end position="678"/>
    </location>
</feature>
<feature type="compositionally biased region" description="Acidic residues" evidence="1">
    <location>
        <begin position="613"/>
        <end position="654"/>
    </location>
</feature>
<dbReference type="AlphaFoldDB" id="A0A9B0TGT5"/>
<feature type="compositionally biased region" description="Low complexity" evidence="1">
    <location>
        <begin position="76"/>
        <end position="87"/>
    </location>
</feature>
<sequence>MTYFSSAMSRPIILYICLAFCSLLVLNFHPQCLAFPKMERREIAHIHAERRQSDERTGIKDLENKSRTSGQMPQLVVSEDSVSVSEDPSGTSLNEVSPVTEGTHAAGGRLTEPIGPGDYIPTKSVVPTSEEELFGPSQPERTSPESCLSKARLATAVAVTAPLNTEEKEDHFSSTNILPTVEVTTEATQGFLKHLDGLLFASESQEEVSVGYSTSSHVNTKETLTTNLRIKNFEAATEHRATSLPGSEPTASTEPENLTPDREKSPQTTADKTHATATKHLVAASEVAFSVEPETDSLPGFPGLTASISTAVPTASVLSDEWDDTKLERVSQIRTPNHGDNTETQMRMETFQTVQVTPDSMEGVEPLTGAADMTWGLPEGEAHTGTPLLIAPGAERSAALMDQSSFTPTSPMEDVKVSVVNLVQNTAGFVESTTEKDAVFSLQTTVSISGYESDAYQPLENTFKDITTQEMTTAVQEAEATLSLVTQEQISVLEVTRGNGETEEGSESPSSMSGVPGVTQLLRRSEPLASSTTLPLSLEVTPTVQELMDTVTGPNGELLTPVLGFPVTLPGIMEEMASISLVLPASEVSSERRTIVPSVSRVSTAATYGLDQLESEEGEEDEDEEDEDEEEEDEEEDEEDKDTDSLDESLDSDTELPGFTLPGITSQEPGLEQRNLGTLGGATYQVPDAIEWEQQNQGLVRSWMAKLKDKAGYLSGMLVPVGVGIAGALFILGALYSIKVMNRRRRNGFKRHKRKQREFNSMQDRVMLLADSSEDEF</sequence>
<keyword evidence="2" id="KW-0812">Transmembrane</keyword>
<name>A0A9B0TGT5_CHRAS</name>
<feature type="compositionally biased region" description="Polar residues" evidence="1">
    <location>
        <begin position="88"/>
        <end position="97"/>
    </location>
</feature>
<dbReference type="Pfam" id="PF15767">
    <property type="entry name" value="ARMH4"/>
    <property type="match status" value="1"/>
</dbReference>
<dbReference type="Proteomes" id="UP000504623">
    <property type="component" value="Unplaced"/>
</dbReference>
<feature type="region of interest" description="Disordered" evidence="1">
    <location>
        <begin position="47"/>
        <end position="118"/>
    </location>
</feature>
<gene>
    <name evidence="4" type="primary">LOC102828422</name>
</gene>
<evidence type="ECO:0000313" key="3">
    <source>
        <dbReference type="Proteomes" id="UP000504623"/>
    </source>
</evidence>
<keyword evidence="2" id="KW-0472">Membrane</keyword>
<evidence type="ECO:0000256" key="2">
    <source>
        <dbReference type="SAM" id="Phobius"/>
    </source>
</evidence>
<organism evidence="3 4">
    <name type="scientific">Chrysochloris asiatica</name>
    <name type="common">Cape golden mole</name>
    <dbReference type="NCBI Taxonomy" id="185453"/>
    <lineage>
        <taxon>Eukaryota</taxon>
        <taxon>Metazoa</taxon>
        <taxon>Chordata</taxon>
        <taxon>Craniata</taxon>
        <taxon>Vertebrata</taxon>
        <taxon>Euteleostomi</taxon>
        <taxon>Mammalia</taxon>
        <taxon>Eutheria</taxon>
        <taxon>Afrotheria</taxon>
        <taxon>Chrysochloridae</taxon>
        <taxon>Chrysochlorinae</taxon>
        <taxon>Chrysochloris</taxon>
    </lineage>
</organism>
<evidence type="ECO:0000313" key="4">
    <source>
        <dbReference type="RefSeq" id="XP_006864668.1"/>
    </source>
</evidence>
<dbReference type="OrthoDB" id="9904542at2759"/>
<keyword evidence="3" id="KW-1185">Reference proteome</keyword>
<keyword evidence="2" id="KW-1133">Transmembrane helix</keyword>
<dbReference type="PANTHER" id="PTHR21585">
    <property type="entry name" value="FULL-LENGTH CDNA CLONE CS0DC025YL05 OF NEUROBLASTOMA"/>
    <property type="match status" value="1"/>
</dbReference>
<feature type="transmembrane region" description="Helical" evidence="2">
    <location>
        <begin position="711"/>
        <end position="736"/>
    </location>
</feature>